<evidence type="ECO:0000256" key="5">
    <source>
        <dbReference type="ARBA" id="ARBA00023180"/>
    </source>
</evidence>
<evidence type="ECO:0000256" key="2">
    <source>
        <dbReference type="ARBA" id="ARBA00022670"/>
    </source>
</evidence>
<reference evidence="6" key="1">
    <citation type="journal article" date="2021" name="Front. Plant Sci.">
        <title>Chromosome-Scale Genome Assembly for Chinese Sour Jujube and Insights Into Its Genome Evolution and Domestication Signature.</title>
        <authorList>
            <person name="Shen L.-Y."/>
            <person name="Luo H."/>
            <person name="Wang X.-L."/>
            <person name="Wang X.-M."/>
            <person name="Qiu X.-J."/>
            <person name="Liu H."/>
            <person name="Zhou S.-S."/>
            <person name="Jia K.-H."/>
            <person name="Nie S."/>
            <person name="Bao Y.-T."/>
            <person name="Zhang R.-G."/>
            <person name="Yun Q.-Z."/>
            <person name="Chai Y.-H."/>
            <person name="Lu J.-Y."/>
            <person name="Li Y."/>
            <person name="Zhao S.-W."/>
            <person name="Mao J.-F."/>
            <person name="Jia S.-G."/>
            <person name="Mao Y.-M."/>
        </authorList>
    </citation>
    <scope>NUCLEOTIDE SEQUENCE</scope>
    <source>
        <strain evidence="6">AT0</strain>
        <tissue evidence="6">Leaf</tissue>
    </source>
</reference>
<dbReference type="GO" id="GO:0070008">
    <property type="term" value="F:serine-type exopeptidase activity"/>
    <property type="evidence" value="ECO:0007669"/>
    <property type="project" value="InterPro"/>
</dbReference>
<comment type="similarity">
    <text evidence="1">Belongs to the peptidase S28 family.</text>
</comment>
<keyword evidence="5" id="KW-0325">Glycoprotein</keyword>
<keyword evidence="3" id="KW-0732">Signal</keyword>
<dbReference type="InterPro" id="IPR029058">
    <property type="entry name" value="AB_hydrolase_fold"/>
</dbReference>
<dbReference type="Gene3D" id="1.20.120.980">
    <property type="entry name" value="Serine carboxypeptidase S28, SKS domain"/>
    <property type="match status" value="1"/>
</dbReference>
<gene>
    <name evidence="6" type="ORF">FEM48_Zijuj08G0134600</name>
</gene>
<name>A0A978UZD3_ZIZJJ</name>
<keyword evidence="4" id="KW-0378">Hydrolase</keyword>
<comment type="caution">
    <text evidence="6">The sequence shown here is derived from an EMBL/GenBank/DDBJ whole genome shotgun (WGS) entry which is preliminary data.</text>
</comment>
<dbReference type="EMBL" id="JAEACU010000008">
    <property type="protein sequence ID" value="KAH7520349.1"/>
    <property type="molecule type" value="Genomic_DNA"/>
</dbReference>
<dbReference type="InterPro" id="IPR008758">
    <property type="entry name" value="Peptidase_S28"/>
</dbReference>
<dbReference type="GO" id="GO:0008239">
    <property type="term" value="F:dipeptidyl-peptidase activity"/>
    <property type="evidence" value="ECO:0007669"/>
    <property type="project" value="TreeGrafter"/>
</dbReference>
<evidence type="ECO:0000313" key="6">
    <source>
        <dbReference type="EMBL" id="KAH7520349.1"/>
    </source>
</evidence>
<organism evidence="6 7">
    <name type="scientific">Ziziphus jujuba var. spinosa</name>
    <dbReference type="NCBI Taxonomy" id="714518"/>
    <lineage>
        <taxon>Eukaryota</taxon>
        <taxon>Viridiplantae</taxon>
        <taxon>Streptophyta</taxon>
        <taxon>Embryophyta</taxon>
        <taxon>Tracheophyta</taxon>
        <taxon>Spermatophyta</taxon>
        <taxon>Magnoliopsida</taxon>
        <taxon>eudicotyledons</taxon>
        <taxon>Gunneridae</taxon>
        <taxon>Pentapetalae</taxon>
        <taxon>rosids</taxon>
        <taxon>fabids</taxon>
        <taxon>Rosales</taxon>
        <taxon>Rhamnaceae</taxon>
        <taxon>Paliureae</taxon>
        <taxon>Ziziphus</taxon>
    </lineage>
</organism>
<dbReference type="PANTHER" id="PTHR11010">
    <property type="entry name" value="PROTEASE S28 PRO-X CARBOXYPEPTIDASE-RELATED"/>
    <property type="match status" value="1"/>
</dbReference>
<dbReference type="InterPro" id="IPR042269">
    <property type="entry name" value="Ser_carbopepase_S28_SKS"/>
</dbReference>
<evidence type="ECO:0000256" key="1">
    <source>
        <dbReference type="ARBA" id="ARBA00011079"/>
    </source>
</evidence>
<dbReference type="AlphaFoldDB" id="A0A978UZD3"/>
<sequence length="136" mass="15192">MLCVSKTSYKSPFAKSTGFVWEIARRFGALDFYAEECKYIVVNLTAEQALADYAELITELKRSQSAKGCPAVLFCGSYDRMWVAWMRLKYRHIAIGALAASPPILQFEDIVPPETFSDLVSNGFYAGLYCDGYADA</sequence>
<dbReference type="Gene3D" id="3.40.50.1820">
    <property type="entry name" value="alpha/beta hydrolase"/>
    <property type="match status" value="1"/>
</dbReference>
<evidence type="ECO:0000256" key="3">
    <source>
        <dbReference type="ARBA" id="ARBA00022729"/>
    </source>
</evidence>
<dbReference type="GO" id="GO:0006508">
    <property type="term" value="P:proteolysis"/>
    <property type="evidence" value="ECO:0007669"/>
    <property type="project" value="UniProtKB-KW"/>
</dbReference>
<dbReference type="PANTHER" id="PTHR11010:SF38">
    <property type="entry name" value="LYSOSOMAL PRO-X CARBOXYPEPTIDASE"/>
    <property type="match status" value="1"/>
</dbReference>
<keyword evidence="2" id="KW-0645">Protease</keyword>
<evidence type="ECO:0000256" key="4">
    <source>
        <dbReference type="ARBA" id="ARBA00022801"/>
    </source>
</evidence>
<dbReference type="Pfam" id="PF05577">
    <property type="entry name" value="Peptidase_S28"/>
    <property type="match status" value="1"/>
</dbReference>
<dbReference type="Proteomes" id="UP000813462">
    <property type="component" value="Unassembled WGS sequence"/>
</dbReference>
<evidence type="ECO:0000313" key="7">
    <source>
        <dbReference type="Proteomes" id="UP000813462"/>
    </source>
</evidence>
<accession>A0A978UZD3</accession>
<proteinExistence type="inferred from homology"/>
<protein>
    <submittedName>
        <fullName evidence="6">Uncharacterized protein</fullName>
    </submittedName>
</protein>